<keyword evidence="1" id="KW-0449">Lipoprotein</keyword>
<evidence type="ECO:0000313" key="2">
    <source>
        <dbReference type="Proteomes" id="UP001279642"/>
    </source>
</evidence>
<proteinExistence type="predicted"/>
<dbReference type="Pfam" id="PF09476">
    <property type="entry name" value="Pilus_CpaD"/>
    <property type="match status" value="1"/>
</dbReference>
<name>A0ABU5EB65_9PROT</name>
<comment type="caution">
    <text evidence="1">The sequence shown here is derived from an EMBL/GenBank/DDBJ whole genome shotgun (WGS) entry which is preliminary data.</text>
</comment>
<evidence type="ECO:0000313" key="1">
    <source>
        <dbReference type="EMBL" id="MDY0883294.1"/>
    </source>
</evidence>
<dbReference type="InterPro" id="IPR019027">
    <property type="entry name" value="Pilus_biogenesis_CpaD-related"/>
</dbReference>
<sequence>MRHPIRNVMMLGGLLMISACGTEPYSLYDPHAAFPTTATRRTAYLDVAPFQQQIPAATDSGRLQEFLAAYRQNGEAPIAVTSTAPHVSDPMAQREARDIAIWLQSQGVPAGDIRLYVMESPVAAGPQLTFPMYTVAQRECGYWNSAITNDHDSANTDNFGCATQKNVDAMTANPRDLLMPSTATGRDGARAWKIVDNYQQGKPIPGANDIKQDVNYSLGTTQSSGGGQ</sequence>
<accession>A0ABU5EB65</accession>
<dbReference type="EMBL" id="JAXCLW010000002">
    <property type="protein sequence ID" value="MDY0883294.1"/>
    <property type="molecule type" value="Genomic_DNA"/>
</dbReference>
<protein>
    <submittedName>
        <fullName evidence="1">CpaD family pilus assembly lipoprotein</fullName>
    </submittedName>
</protein>
<organism evidence="1 2">
    <name type="scientific">Dongia soli</name>
    <dbReference type="NCBI Taxonomy" id="600628"/>
    <lineage>
        <taxon>Bacteria</taxon>
        <taxon>Pseudomonadati</taxon>
        <taxon>Pseudomonadota</taxon>
        <taxon>Alphaproteobacteria</taxon>
        <taxon>Rhodospirillales</taxon>
        <taxon>Dongiaceae</taxon>
        <taxon>Dongia</taxon>
    </lineage>
</organism>
<dbReference type="RefSeq" id="WP_320508333.1">
    <property type="nucleotide sequence ID" value="NZ_JAXCLW010000002.1"/>
</dbReference>
<reference evidence="1 2" key="1">
    <citation type="journal article" date="2016" name="Antonie Van Leeuwenhoek">
        <title>Dongia soli sp. nov., isolated from soil from Dokdo, Korea.</title>
        <authorList>
            <person name="Kim D.U."/>
            <person name="Lee H."/>
            <person name="Kim H."/>
            <person name="Kim S.G."/>
            <person name="Ka J.O."/>
        </authorList>
    </citation>
    <scope>NUCLEOTIDE SEQUENCE [LARGE SCALE GENOMIC DNA]</scope>
    <source>
        <strain evidence="1 2">D78</strain>
    </source>
</reference>
<gene>
    <name evidence="1" type="ORF">SMD27_10595</name>
</gene>
<dbReference type="PROSITE" id="PS51257">
    <property type="entry name" value="PROKAR_LIPOPROTEIN"/>
    <property type="match status" value="1"/>
</dbReference>
<dbReference type="Proteomes" id="UP001279642">
    <property type="component" value="Unassembled WGS sequence"/>
</dbReference>
<keyword evidence="2" id="KW-1185">Reference proteome</keyword>